<proteinExistence type="predicted"/>
<evidence type="ECO:0000256" key="1">
    <source>
        <dbReference type="SAM" id="MobiDB-lite"/>
    </source>
</evidence>
<dbReference type="Pfam" id="PF20316">
    <property type="entry name" value="DUF6612"/>
    <property type="match status" value="1"/>
</dbReference>
<feature type="chain" id="PRO_5038973363" description="DUF4412 domain-containing protein" evidence="2">
    <location>
        <begin position="25"/>
        <end position="306"/>
    </location>
</feature>
<comment type="caution">
    <text evidence="3">The sequence shown here is derived from an EMBL/GenBank/DDBJ whole genome shotgun (WGS) entry which is preliminary data.</text>
</comment>
<gene>
    <name evidence="3" type="ORF">IDH45_13860</name>
</gene>
<feature type="signal peptide" evidence="2">
    <location>
        <begin position="1"/>
        <end position="24"/>
    </location>
</feature>
<sequence length="306" mass="33756">MKKQTKLKKTATSVLLVLCVAALAACGQKPAEPAGQTPVASNGTEASSPAKTGETPKPAETPKASSASEIFMKSMEVTAKLDSYTVNMNAKQNIEQGANKMDIQSKIDMDVVMKPQMSFKQTMSMNMMGQDMKMEIYMTKDGVFMKESTTGQWMKMPKEQMDAVMGAMSSEQLDPAKQFEKLKEFANDFTMTESGDTYTVVLSANGDKFNDFIQKEIQNNMGSDPAMQEVVKQAASGMKITKMEYSFTIDKKTYYPKNMKVNMDFDMDVQGQKMRMIQAIDGTYANYNGVKEITVPKEALEAPAAG</sequence>
<evidence type="ECO:0000313" key="4">
    <source>
        <dbReference type="Proteomes" id="UP000639396"/>
    </source>
</evidence>
<organism evidence="3 4">
    <name type="scientific">Paenibacillus oceani</name>
    <dbReference type="NCBI Taxonomy" id="2772510"/>
    <lineage>
        <taxon>Bacteria</taxon>
        <taxon>Bacillati</taxon>
        <taxon>Bacillota</taxon>
        <taxon>Bacilli</taxon>
        <taxon>Bacillales</taxon>
        <taxon>Paenibacillaceae</taxon>
        <taxon>Paenibacillus</taxon>
    </lineage>
</organism>
<dbReference type="PROSITE" id="PS51257">
    <property type="entry name" value="PROKAR_LIPOPROTEIN"/>
    <property type="match status" value="1"/>
</dbReference>
<accession>A0A927H131</accession>
<dbReference type="AlphaFoldDB" id="A0A927H131"/>
<evidence type="ECO:0008006" key="5">
    <source>
        <dbReference type="Google" id="ProtNLM"/>
    </source>
</evidence>
<dbReference type="InterPro" id="IPR046720">
    <property type="entry name" value="DUF6612"/>
</dbReference>
<dbReference type="EMBL" id="JACXJA010000016">
    <property type="protein sequence ID" value="MBD2863074.1"/>
    <property type="molecule type" value="Genomic_DNA"/>
</dbReference>
<feature type="region of interest" description="Disordered" evidence="1">
    <location>
        <begin position="30"/>
        <end position="68"/>
    </location>
</feature>
<keyword evidence="2" id="KW-0732">Signal</keyword>
<feature type="compositionally biased region" description="Polar residues" evidence="1">
    <location>
        <begin position="38"/>
        <end position="50"/>
    </location>
</feature>
<dbReference type="RefSeq" id="WP_190928543.1">
    <property type="nucleotide sequence ID" value="NZ_JACXJA010000016.1"/>
</dbReference>
<evidence type="ECO:0000256" key="2">
    <source>
        <dbReference type="SAM" id="SignalP"/>
    </source>
</evidence>
<name>A0A927H131_9BACL</name>
<reference evidence="3" key="1">
    <citation type="submission" date="2020-09" db="EMBL/GenBank/DDBJ databases">
        <title>A novel bacterium of genus Paenibacillus, isolated from South China Sea.</title>
        <authorList>
            <person name="Huang H."/>
            <person name="Mo K."/>
            <person name="Hu Y."/>
        </authorList>
    </citation>
    <scope>NUCLEOTIDE SEQUENCE</scope>
    <source>
        <strain evidence="3">IB182363</strain>
    </source>
</reference>
<protein>
    <recommendedName>
        <fullName evidence="5">DUF4412 domain-containing protein</fullName>
    </recommendedName>
</protein>
<keyword evidence="4" id="KW-1185">Reference proteome</keyword>
<dbReference type="Proteomes" id="UP000639396">
    <property type="component" value="Unassembled WGS sequence"/>
</dbReference>
<dbReference type="Gene3D" id="2.50.20.20">
    <property type="match status" value="1"/>
</dbReference>
<evidence type="ECO:0000313" key="3">
    <source>
        <dbReference type="EMBL" id="MBD2863074.1"/>
    </source>
</evidence>